<gene>
    <name evidence="1" type="ORF">UFOPK3543_00611</name>
</gene>
<reference evidence="1" key="1">
    <citation type="submission" date="2020-05" db="EMBL/GenBank/DDBJ databases">
        <authorList>
            <person name="Chiriac C."/>
            <person name="Salcher M."/>
            <person name="Ghai R."/>
            <person name="Kavagutti S V."/>
        </authorList>
    </citation>
    <scope>NUCLEOTIDE SEQUENCE</scope>
</reference>
<name>A0A6J7FUR8_9ZZZZ</name>
<proteinExistence type="predicted"/>
<dbReference type="EMBL" id="CAFBMH010000014">
    <property type="protein sequence ID" value="CAB4896490.1"/>
    <property type="molecule type" value="Genomic_DNA"/>
</dbReference>
<sequence length="275" mass="30426">MWCFQCGAEYDATVVECIECGVGLVAEEPLAPEAVGTEEEEQLAYEFHDWAFESRRMLDQLLTGRGVDHAWQGATMIVRAMDESEVDDLVEEVEHATLPTLDPELEQVVYEMAGWTAEQQTLLSERLGAQGIPHEFDASGDLVAHVEDEDRIDALLDDLEKSPLVASGTTDGDAAAAEEPIDLDGLDVNDVLSALFSASDRLRKNARDSNGVLKFLDNAPTISRMGMPFGFERPAWDAIVEQVTEIESMLDENDSDDADIEERAKRLRDVLHTLI</sequence>
<organism evidence="1">
    <name type="scientific">freshwater metagenome</name>
    <dbReference type="NCBI Taxonomy" id="449393"/>
    <lineage>
        <taxon>unclassified sequences</taxon>
        <taxon>metagenomes</taxon>
        <taxon>ecological metagenomes</taxon>
    </lineage>
</organism>
<protein>
    <submittedName>
        <fullName evidence="1">Unannotated protein</fullName>
    </submittedName>
</protein>
<dbReference type="AlphaFoldDB" id="A0A6J7FUR8"/>
<accession>A0A6J7FUR8</accession>
<evidence type="ECO:0000313" key="1">
    <source>
        <dbReference type="EMBL" id="CAB4896490.1"/>
    </source>
</evidence>